<evidence type="ECO:0000256" key="2">
    <source>
        <dbReference type="ARBA" id="ARBA00022643"/>
    </source>
</evidence>
<reference evidence="6" key="1">
    <citation type="submission" date="2014-05" db="EMBL/GenBank/DDBJ databases">
        <title>Whole genome sequencing of Lactobacillus casei NRIC0644.</title>
        <authorList>
            <person name="Atarashi H."/>
            <person name="Yoshida Y."/>
            <person name="Fujimura S."/>
            <person name="Tanaka N."/>
            <person name="Shiwa Y."/>
            <person name="Yoshikawa H."/>
            <person name="Okada S."/>
            <person name="Nakagawa J."/>
        </authorList>
    </citation>
    <scope>NUCLEOTIDE SEQUENCE [LARGE SCALE GENOMIC DNA]</scope>
    <source>
        <strain evidence="6">NRIC0644</strain>
    </source>
</reference>
<feature type="domain" description="Nitroreductase" evidence="4">
    <location>
        <begin position="9"/>
        <end position="190"/>
    </location>
</feature>
<organism evidence="5 6">
    <name type="scientific">Lacticaseibacillus paracasei NRIC 0644</name>
    <dbReference type="NCBI Taxonomy" id="1435038"/>
    <lineage>
        <taxon>Bacteria</taxon>
        <taxon>Bacillati</taxon>
        <taxon>Bacillota</taxon>
        <taxon>Bacilli</taxon>
        <taxon>Lactobacillales</taxon>
        <taxon>Lactobacillaceae</taxon>
        <taxon>Lacticaseibacillus</taxon>
    </lineage>
</organism>
<dbReference type="Pfam" id="PF00881">
    <property type="entry name" value="Nitroreductase"/>
    <property type="match status" value="1"/>
</dbReference>
<accession>A0A0C9QHX2</accession>
<dbReference type="AlphaFoldDB" id="A0A0C9QHX2"/>
<gene>
    <name evidence="5" type="ORF">LC0644_2642</name>
</gene>
<protein>
    <submittedName>
        <fullName evidence="5">p-nitrobenzoate reductase</fullName>
    </submittedName>
</protein>
<dbReference type="InterPro" id="IPR050627">
    <property type="entry name" value="Nitroreductase/BluB"/>
</dbReference>
<evidence type="ECO:0000256" key="1">
    <source>
        <dbReference type="ARBA" id="ARBA00022630"/>
    </source>
</evidence>
<evidence type="ECO:0000259" key="4">
    <source>
        <dbReference type="Pfam" id="PF00881"/>
    </source>
</evidence>
<dbReference type="InterPro" id="IPR029479">
    <property type="entry name" value="Nitroreductase"/>
</dbReference>
<dbReference type="PANTHER" id="PTHR23026">
    <property type="entry name" value="NADPH NITROREDUCTASE"/>
    <property type="match status" value="1"/>
</dbReference>
<keyword evidence="2" id="KW-0288">FMN</keyword>
<dbReference type="Proteomes" id="UP000032552">
    <property type="component" value="Unassembled WGS sequence"/>
</dbReference>
<keyword evidence="3" id="KW-0560">Oxidoreductase</keyword>
<evidence type="ECO:0000313" key="5">
    <source>
        <dbReference type="EMBL" id="GAN38053.1"/>
    </source>
</evidence>
<dbReference type="RefSeq" id="WP_045624414.1">
    <property type="nucleotide sequence ID" value="NZ_BAYM01000390.1"/>
</dbReference>
<dbReference type="PANTHER" id="PTHR23026:SF90">
    <property type="entry name" value="IODOTYROSINE DEIODINASE 1"/>
    <property type="match status" value="1"/>
</dbReference>
<dbReference type="Gene3D" id="3.40.109.10">
    <property type="entry name" value="NADH Oxidase"/>
    <property type="match status" value="1"/>
</dbReference>
<evidence type="ECO:0000256" key="3">
    <source>
        <dbReference type="ARBA" id="ARBA00023002"/>
    </source>
</evidence>
<dbReference type="GO" id="GO:0016491">
    <property type="term" value="F:oxidoreductase activity"/>
    <property type="evidence" value="ECO:0007669"/>
    <property type="project" value="UniProtKB-KW"/>
</dbReference>
<dbReference type="CDD" id="cd02136">
    <property type="entry name" value="PnbA_NfnB-like"/>
    <property type="match status" value="1"/>
</dbReference>
<dbReference type="EMBL" id="BAYM01000390">
    <property type="protein sequence ID" value="GAN38053.1"/>
    <property type="molecule type" value="Genomic_DNA"/>
</dbReference>
<dbReference type="SUPFAM" id="SSF55469">
    <property type="entry name" value="FMN-dependent nitroreductase-like"/>
    <property type="match status" value="1"/>
</dbReference>
<name>A0A0C9QHX2_LACPA</name>
<evidence type="ECO:0000313" key="6">
    <source>
        <dbReference type="Proteomes" id="UP000032552"/>
    </source>
</evidence>
<proteinExistence type="predicted"/>
<dbReference type="InterPro" id="IPR000415">
    <property type="entry name" value="Nitroreductase-like"/>
</dbReference>
<sequence>MNQLSHTQYRHSTRLFTDQVIDLATLENIIRTASHAPSWENAQPWKVYLATGDTVKQIRTSHEKAVQDKAKSWTEVTPPLDWKPDQQKNIEHWQTALGDFFNSDELQAFHTAGKKLYHAAAIVYITIPKNASAYLAYDAGAFGYGVLLAAKDAGIGTIPAYEMIRYPDEIRAHFDISSDEALLMGIALGYPASSKINDLKTDRRPLKNFLQIKD</sequence>
<keyword evidence="1" id="KW-0285">Flavoprotein</keyword>
<comment type="caution">
    <text evidence="5">The sequence shown here is derived from an EMBL/GenBank/DDBJ whole genome shotgun (WGS) entry which is preliminary data.</text>
</comment>